<dbReference type="Proteomes" id="UP000276215">
    <property type="component" value="Unassembled WGS sequence"/>
</dbReference>
<proteinExistence type="predicted"/>
<evidence type="ECO:0000313" key="2">
    <source>
        <dbReference type="Proteomes" id="UP000276215"/>
    </source>
</evidence>
<dbReference type="AlphaFoldDB" id="A0A3N4JI89"/>
<accession>A0A3N4JI89</accession>
<organism evidence="1 2">
    <name type="scientific">Choiromyces venosus 120613-1</name>
    <dbReference type="NCBI Taxonomy" id="1336337"/>
    <lineage>
        <taxon>Eukaryota</taxon>
        <taxon>Fungi</taxon>
        <taxon>Dikarya</taxon>
        <taxon>Ascomycota</taxon>
        <taxon>Pezizomycotina</taxon>
        <taxon>Pezizomycetes</taxon>
        <taxon>Pezizales</taxon>
        <taxon>Tuberaceae</taxon>
        <taxon>Choiromyces</taxon>
    </lineage>
</organism>
<dbReference type="EMBL" id="ML120400">
    <property type="protein sequence ID" value="RPA97986.1"/>
    <property type="molecule type" value="Genomic_DNA"/>
</dbReference>
<evidence type="ECO:0000313" key="1">
    <source>
        <dbReference type="EMBL" id="RPA97986.1"/>
    </source>
</evidence>
<gene>
    <name evidence="1" type="ORF">L873DRAFT_1084659</name>
</gene>
<keyword evidence="2" id="KW-1185">Reference proteome</keyword>
<sequence length="121" mass="13826">MTSVKHQWGVWICLLVKVGAWFRWVVGGVSSWRLILYAVQCTCMYERYGAWCCAVLYSKYATHSYATCFFFLRGVATKFLGLTYGLYHEECMGCGWYWVVMDGTVLARCSKLAWVVGVSLA</sequence>
<reference evidence="1 2" key="1">
    <citation type="journal article" date="2018" name="Nat. Ecol. Evol.">
        <title>Pezizomycetes genomes reveal the molecular basis of ectomycorrhizal truffle lifestyle.</title>
        <authorList>
            <person name="Murat C."/>
            <person name="Payen T."/>
            <person name="Noel B."/>
            <person name="Kuo A."/>
            <person name="Morin E."/>
            <person name="Chen J."/>
            <person name="Kohler A."/>
            <person name="Krizsan K."/>
            <person name="Balestrini R."/>
            <person name="Da Silva C."/>
            <person name="Montanini B."/>
            <person name="Hainaut M."/>
            <person name="Levati E."/>
            <person name="Barry K.W."/>
            <person name="Belfiori B."/>
            <person name="Cichocki N."/>
            <person name="Clum A."/>
            <person name="Dockter R.B."/>
            <person name="Fauchery L."/>
            <person name="Guy J."/>
            <person name="Iotti M."/>
            <person name="Le Tacon F."/>
            <person name="Lindquist E.A."/>
            <person name="Lipzen A."/>
            <person name="Malagnac F."/>
            <person name="Mello A."/>
            <person name="Molinier V."/>
            <person name="Miyauchi S."/>
            <person name="Poulain J."/>
            <person name="Riccioni C."/>
            <person name="Rubini A."/>
            <person name="Sitrit Y."/>
            <person name="Splivallo R."/>
            <person name="Traeger S."/>
            <person name="Wang M."/>
            <person name="Zifcakova L."/>
            <person name="Wipf D."/>
            <person name="Zambonelli A."/>
            <person name="Paolocci F."/>
            <person name="Nowrousian M."/>
            <person name="Ottonello S."/>
            <person name="Baldrian P."/>
            <person name="Spatafora J.W."/>
            <person name="Henrissat B."/>
            <person name="Nagy L.G."/>
            <person name="Aury J.M."/>
            <person name="Wincker P."/>
            <person name="Grigoriev I.V."/>
            <person name="Bonfante P."/>
            <person name="Martin F.M."/>
        </authorList>
    </citation>
    <scope>NUCLEOTIDE SEQUENCE [LARGE SCALE GENOMIC DNA]</scope>
    <source>
        <strain evidence="1 2">120613-1</strain>
    </source>
</reference>
<name>A0A3N4JI89_9PEZI</name>
<protein>
    <submittedName>
        <fullName evidence="1">Uncharacterized protein</fullName>
    </submittedName>
</protein>